<dbReference type="RefSeq" id="WP_112000560.1">
    <property type="nucleotide sequence ID" value="NZ_CP053828.1"/>
</dbReference>
<dbReference type="GO" id="GO:0005507">
    <property type="term" value="F:copper ion binding"/>
    <property type="evidence" value="ECO:0007669"/>
    <property type="project" value="InterPro"/>
</dbReference>
<keyword evidence="1" id="KW-0479">Metal-binding</keyword>
<dbReference type="SUPFAM" id="SSF49503">
    <property type="entry name" value="Cupredoxins"/>
    <property type="match status" value="3"/>
</dbReference>
<dbReference type="Proteomes" id="UP000423641">
    <property type="component" value="Unassembled WGS sequence"/>
</dbReference>
<evidence type="ECO:0000259" key="6">
    <source>
        <dbReference type="Pfam" id="PF07732"/>
    </source>
</evidence>
<dbReference type="Pfam" id="PF07732">
    <property type="entry name" value="Cu-oxidase_3"/>
    <property type="match status" value="1"/>
</dbReference>
<proteinExistence type="predicted"/>
<comment type="caution">
    <text evidence="7">The sequence shown here is derived from an EMBL/GenBank/DDBJ whole genome shotgun (WGS) entry which is preliminary data.</text>
</comment>
<organism evidence="7 8">
    <name type="scientific">Campylobacter hyointestinalis subsp. lawsonii</name>
    <dbReference type="NCBI Taxonomy" id="91353"/>
    <lineage>
        <taxon>Bacteria</taxon>
        <taxon>Pseudomonadati</taxon>
        <taxon>Campylobacterota</taxon>
        <taxon>Epsilonproteobacteria</taxon>
        <taxon>Campylobacterales</taxon>
        <taxon>Campylobacteraceae</taxon>
        <taxon>Campylobacter</taxon>
    </lineage>
</organism>
<dbReference type="GeneID" id="56510197"/>
<reference evidence="7 8" key="1">
    <citation type="submission" date="2019-09" db="EMBL/GenBank/DDBJ databases">
        <title>Draft genome sequences of 48 bacterial type strains from the CCUG.</title>
        <authorList>
            <person name="Tunovic T."/>
            <person name="Pineiro-Iglesias B."/>
            <person name="Unosson C."/>
            <person name="Inganas E."/>
            <person name="Ohlen M."/>
            <person name="Cardew S."/>
            <person name="Jensie-Markopoulos S."/>
            <person name="Salva-Serra F."/>
            <person name="Jaen-Luchoro D."/>
            <person name="Karlsson R."/>
            <person name="Svensson-Stadler L."/>
            <person name="Chun J."/>
            <person name="Moore E."/>
        </authorList>
    </citation>
    <scope>NUCLEOTIDE SEQUENCE [LARGE SCALE GENOMIC DNA]</scope>
    <source>
        <strain evidence="7 8">CCUG 34538</strain>
    </source>
</reference>
<dbReference type="Gene3D" id="2.60.40.420">
    <property type="entry name" value="Cupredoxins - blue copper proteins"/>
    <property type="match status" value="3"/>
</dbReference>
<dbReference type="InterPro" id="IPR011707">
    <property type="entry name" value="Cu-oxidase-like_N"/>
</dbReference>
<dbReference type="InterPro" id="IPR002355">
    <property type="entry name" value="Cu_oxidase_Cu_BS"/>
</dbReference>
<keyword evidence="2" id="KW-0560">Oxidoreductase</keyword>
<evidence type="ECO:0000256" key="1">
    <source>
        <dbReference type="ARBA" id="ARBA00022723"/>
    </source>
</evidence>
<dbReference type="PANTHER" id="PTHR11709">
    <property type="entry name" value="MULTI-COPPER OXIDASE"/>
    <property type="match status" value="1"/>
</dbReference>
<evidence type="ECO:0000259" key="5">
    <source>
        <dbReference type="Pfam" id="PF07731"/>
    </source>
</evidence>
<evidence type="ECO:0000313" key="7">
    <source>
        <dbReference type="EMBL" id="KAB0611617.1"/>
    </source>
</evidence>
<feature type="domain" description="Plastocyanin-like" evidence="6">
    <location>
        <begin position="111"/>
        <end position="227"/>
    </location>
</feature>
<dbReference type="InterPro" id="IPR011706">
    <property type="entry name" value="Cu-oxidase_C"/>
</dbReference>
<name>A0AAV6ECD6_CAMHY</name>
<evidence type="ECO:0000256" key="3">
    <source>
        <dbReference type="SAM" id="SignalP"/>
    </source>
</evidence>
<dbReference type="Pfam" id="PF00394">
    <property type="entry name" value="Cu-oxidase"/>
    <property type="match status" value="1"/>
</dbReference>
<dbReference type="InterPro" id="IPR045087">
    <property type="entry name" value="Cu-oxidase_fam"/>
</dbReference>
<dbReference type="PROSITE" id="PS00080">
    <property type="entry name" value="MULTICOPPER_OXIDASE2"/>
    <property type="match status" value="1"/>
</dbReference>
<gene>
    <name evidence="7" type="ORF">F7P66_08345</name>
</gene>
<dbReference type="EMBL" id="VZON01000008">
    <property type="protein sequence ID" value="KAB0611617.1"/>
    <property type="molecule type" value="Genomic_DNA"/>
</dbReference>
<feature type="signal peptide" evidence="3">
    <location>
        <begin position="1"/>
        <end position="22"/>
    </location>
</feature>
<protein>
    <submittedName>
        <fullName evidence="7">Multicopper oxidase family protein</fullName>
    </submittedName>
</protein>
<dbReference type="GO" id="GO:0016491">
    <property type="term" value="F:oxidoreductase activity"/>
    <property type="evidence" value="ECO:0007669"/>
    <property type="project" value="UniProtKB-KW"/>
</dbReference>
<dbReference type="PANTHER" id="PTHR11709:SF2">
    <property type="entry name" value="MULTICOPPER OXIDASE LPR1"/>
    <property type="match status" value="1"/>
</dbReference>
<feature type="domain" description="Plastocyanin-like" evidence="5">
    <location>
        <begin position="422"/>
        <end position="534"/>
    </location>
</feature>
<accession>A0AAV6ECD6</accession>
<dbReference type="InterPro" id="IPR001117">
    <property type="entry name" value="Cu-oxidase_2nd"/>
</dbReference>
<feature type="chain" id="PRO_5043798122" evidence="3">
    <location>
        <begin position="23"/>
        <end position="535"/>
    </location>
</feature>
<dbReference type="CDD" id="cd13881">
    <property type="entry name" value="CuRO_2_McoC_like"/>
    <property type="match status" value="1"/>
</dbReference>
<dbReference type="AlphaFoldDB" id="A0AAV6ECD6"/>
<evidence type="ECO:0000259" key="4">
    <source>
        <dbReference type="Pfam" id="PF00394"/>
    </source>
</evidence>
<sequence length="535" mass="61549">MNRRNFLKLNVLSLASMGAAYANSHMGHNMDMMDHNMMGHDMMGHDMMDHDMDNAKMPMNREIDTSFIQFAKKDLKLLDQKYFPKGEALKALPLLKNESKEKNVFRATIEVKESQIEVIKGKKTKFYTYNGLIPAPKIEVYEGDKVEILVKNTLKEPTTIHWHGLLVPPNQDGNPHDAILAGQERIYHFIIPQNSAGTYWYHPHPHFISSKQVFMGLAGCFVVKAKKDALSHLKEKDLMITDLRLDENAQIPHNTLIDWLNGREGEFVLINGQYQPKIKLASNERIRIYNTSAARYLNLRIQGAKFILVGTDGGLIEKPIFKDEIFLTPASRVEVLIDAPKDGEFKLESGYYDRDKMMVKEEPNTLFLADISFKKEKLQLPKTLRTFKPLEEPKDFKEVIMSEASMQHSMMMGANTEELKIMLASMFLINGKSFDLNAVDLHSKVGVTEEWIVVNKSHMDHPFHIHGTQFELISSKLNGEVKKAEFRALRDTINVRPNEELRLRMKQDFIGHRMYHCHVLEHEDLGMMGNLEVKE</sequence>
<dbReference type="Pfam" id="PF07731">
    <property type="entry name" value="Cu-oxidase_2"/>
    <property type="match status" value="1"/>
</dbReference>
<evidence type="ECO:0000256" key="2">
    <source>
        <dbReference type="ARBA" id="ARBA00023002"/>
    </source>
</evidence>
<dbReference type="InterPro" id="IPR008972">
    <property type="entry name" value="Cupredoxin"/>
</dbReference>
<keyword evidence="3" id="KW-0732">Signal</keyword>
<evidence type="ECO:0000313" key="8">
    <source>
        <dbReference type="Proteomes" id="UP000423641"/>
    </source>
</evidence>
<feature type="domain" description="Plastocyanin-like" evidence="4">
    <location>
        <begin position="264"/>
        <end position="349"/>
    </location>
</feature>